<gene>
    <name evidence="1" type="ORF">METZ01_LOCUS14902</name>
</gene>
<dbReference type="EMBL" id="UINC01000843">
    <property type="protein sequence ID" value="SUZ62048.1"/>
    <property type="molecule type" value="Genomic_DNA"/>
</dbReference>
<organism evidence="1">
    <name type="scientific">marine metagenome</name>
    <dbReference type="NCBI Taxonomy" id="408172"/>
    <lineage>
        <taxon>unclassified sequences</taxon>
        <taxon>metagenomes</taxon>
        <taxon>ecological metagenomes</taxon>
    </lineage>
</organism>
<name>A0A381P750_9ZZZZ</name>
<sequence length="36" mass="3936">MRRVTASLAAAGHRTQARTWYSGAGEAPKWLSFGPF</sequence>
<evidence type="ECO:0000313" key="1">
    <source>
        <dbReference type="EMBL" id="SUZ62048.1"/>
    </source>
</evidence>
<reference evidence="1" key="1">
    <citation type="submission" date="2018-05" db="EMBL/GenBank/DDBJ databases">
        <authorList>
            <person name="Lanie J.A."/>
            <person name="Ng W.-L."/>
            <person name="Kazmierczak K.M."/>
            <person name="Andrzejewski T.M."/>
            <person name="Davidsen T.M."/>
            <person name="Wayne K.J."/>
            <person name="Tettelin H."/>
            <person name="Glass J.I."/>
            <person name="Rusch D."/>
            <person name="Podicherti R."/>
            <person name="Tsui H.-C.T."/>
            <person name="Winkler M.E."/>
        </authorList>
    </citation>
    <scope>NUCLEOTIDE SEQUENCE</scope>
</reference>
<proteinExistence type="predicted"/>
<dbReference type="AlphaFoldDB" id="A0A381P750"/>
<accession>A0A381P750</accession>
<protein>
    <submittedName>
        <fullName evidence="1">Uncharacterized protein</fullName>
    </submittedName>
</protein>